<sequence length="68" mass="7885">MRKAFSLTTLSALFFTVLCEFRSQTFDLPSLLIHSDNIYLLRKVPTNLICQLSPGWSEVCYFTDYVTE</sequence>
<reference evidence="2 3" key="1">
    <citation type="submission" date="2014-10" db="EMBL/GenBank/DDBJ databases">
        <title>Draft genome of the hookworm Ancylostoma caninum.</title>
        <authorList>
            <person name="Mitreva M."/>
        </authorList>
    </citation>
    <scope>NUCLEOTIDE SEQUENCE [LARGE SCALE GENOMIC DNA]</scope>
    <source>
        <strain evidence="2 3">Baltimore</strain>
    </source>
</reference>
<organism evidence="2 3">
    <name type="scientific">Ancylostoma caninum</name>
    <name type="common">Dog hookworm</name>
    <dbReference type="NCBI Taxonomy" id="29170"/>
    <lineage>
        <taxon>Eukaryota</taxon>
        <taxon>Metazoa</taxon>
        <taxon>Ecdysozoa</taxon>
        <taxon>Nematoda</taxon>
        <taxon>Chromadorea</taxon>
        <taxon>Rhabditida</taxon>
        <taxon>Rhabditina</taxon>
        <taxon>Rhabditomorpha</taxon>
        <taxon>Strongyloidea</taxon>
        <taxon>Ancylostomatidae</taxon>
        <taxon>Ancylostomatinae</taxon>
        <taxon>Ancylostoma</taxon>
    </lineage>
</organism>
<evidence type="ECO:0000313" key="2">
    <source>
        <dbReference type="EMBL" id="RCN30574.1"/>
    </source>
</evidence>
<accession>A0A368FEG5</accession>
<proteinExistence type="predicted"/>
<feature type="signal peptide" evidence="1">
    <location>
        <begin position="1"/>
        <end position="19"/>
    </location>
</feature>
<evidence type="ECO:0000256" key="1">
    <source>
        <dbReference type="SAM" id="SignalP"/>
    </source>
</evidence>
<name>A0A368FEG5_ANCCA</name>
<comment type="caution">
    <text evidence="2">The sequence shown here is derived from an EMBL/GenBank/DDBJ whole genome shotgun (WGS) entry which is preliminary data.</text>
</comment>
<evidence type="ECO:0000313" key="3">
    <source>
        <dbReference type="Proteomes" id="UP000252519"/>
    </source>
</evidence>
<gene>
    <name evidence="2" type="ORF">ANCCAN_23649</name>
</gene>
<keyword evidence="3" id="KW-1185">Reference proteome</keyword>
<protein>
    <submittedName>
        <fullName evidence="2">Uncharacterized protein</fullName>
    </submittedName>
</protein>
<dbReference type="AlphaFoldDB" id="A0A368FEG5"/>
<feature type="chain" id="PRO_5016819279" evidence="1">
    <location>
        <begin position="20"/>
        <end position="68"/>
    </location>
</feature>
<keyword evidence="1" id="KW-0732">Signal</keyword>
<dbReference type="EMBL" id="JOJR01001523">
    <property type="protein sequence ID" value="RCN30574.1"/>
    <property type="molecule type" value="Genomic_DNA"/>
</dbReference>
<dbReference type="OrthoDB" id="5982258at2759"/>
<dbReference type="Proteomes" id="UP000252519">
    <property type="component" value="Unassembled WGS sequence"/>
</dbReference>